<dbReference type="NCBIfam" id="TIGR04226">
    <property type="entry name" value="RrgB_K2N_iso_D2"/>
    <property type="match status" value="1"/>
</dbReference>
<dbReference type="EMBL" id="NGJU01000001">
    <property type="protein sequence ID" value="RST97965.1"/>
    <property type="molecule type" value="Genomic_DNA"/>
</dbReference>
<dbReference type="InterPro" id="IPR009459">
    <property type="entry name" value="MucBP_dom"/>
</dbReference>
<dbReference type="GeneID" id="98566998"/>
<evidence type="ECO:0000259" key="2">
    <source>
        <dbReference type="Pfam" id="PF01345"/>
    </source>
</evidence>
<feature type="domain" description="DUF11" evidence="2">
    <location>
        <begin position="334"/>
        <end position="454"/>
    </location>
</feature>
<sequence>MNKKQRLLMVTSTLLILLTLFFSSEPLKISGNESAETFDLRKYIPIVWKGESQQAGKLIFGMSPNRSTAPSPTQYSVPNVRLLMDLGDPTDPENTQKVISHTHMQTNGDTNTTSTLNIVETMLEYGANPDVKEGAANLGRGITSFPDGGSISGNAIVAEGSKAESDDFKIKLEMTPDANNTRVYHTFTIENISSETKTIYPVKQVDTMLANNDTVPVYARGDNTGMYIETAEYEGGQPIEGGPTYRLDYITDVPNGPIAYNGEHQINLFTTVFGDDMANPTNTVENMATGEVVYAGDTGNDSGMFMAWGEQVLTAGESVVISYAVGFSALAPVELTKTVTNKTSPDEFSRIEDELEYTVTVKNDTDNVFEKAEFVDTLPADVEKPTEITVIDHEGVEIPQELTVYDEESHTITVSGLDLPARSQISLRYVVKVKESGAGKTLTNTVKLTAIDQNGSTMEAETSLDVPILDLGKVIIHYQDTETNGIAEDKIIEGSVGDKYEEEPIEIFGYAYKSTTGQATGKITKEDQVVTFVYEKQDTYQLIQKVTNASGDDMDKQDVGISEELTYQGSLIPDTTNLSEEEMATLYKEATITEKIDENLTDVKEMTLTTSDGVAVGTASYDADNHAVTGIITEADQLKLTESLILTYKATVKAEAQIGTEIKQKASAKVIYLLDENLVIPGVSNEVVSIVNRGELIFESAPEILGFGDDNKISSKDEEIELVTKDQDLSVKDLRGKGNQWSMTVRLVKELTNGDSLLAESMYYLKDGKEQVINENNSAAVYEKTTDSADSIHISEEWSGKNKPILKVRAGTARIGNYQGTIQWSLQDVPNLE</sequence>
<dbReference type="InterPro" id="IPR026466">
    <property type="entry name" value="Fim_isopep_form_D2_dom"/>
</dbReference>
<gene>
    <name evidence="4" type="ORF">CBF35_01340</name>
</gene>
<organism evidence="4 5">
    <name type="scientific">Vagococcus salmoninarum</name>
    <dbReference type="NCBI Taxonomy" id="2739"/>
    <lineage>
        <taxon>Bacteria</taxon>
        <taxon>Bacillati</taxon>
        <taxon>Bacillota</taxon>
        <taxon>Bacilli</taxon>
        <taxon>Lactobacillales</taxon>
        <taxon>Enterococcaceae</taxon>
        <taxon>Vagococcus</taxon>
    </lineage>
</organism>
<keyword evidence="1" id="KW-0677">Repeat</keyword>
<dbReference type="Pfam" id="PF06458">
    <property type="entry name" value="MucBP"/>
    <property type="match status" value="1"/>
</dbReference>
<feature type="domain" description="MucBP" evidence="3">
    <location>
        <begin position="473"/>
        <end position="535"/>
    </location>
</feature>
<dbReference type="OrthoDB" id="2193590at2"/>
<reference evidence="4 5" key="1">
    <citation type="submission" date="2017-05" db="EMBL/GenBank/DDBJ databases">
        <title>Vagococcus spp. assemblies.</title>
        <authorList>
            <person name="Gulvik C.A."/>
        </authorList>
    </citation>
    <scope>NUCLEOTIDE SEQUENCE [LARGE SCALE GENOMIC DNA]</scope>
    <source>
        <strain evidence="4 5">NCFB 2777</strain>
    </source>
</reference>
<proteinExistence type="predicted"/>
<dbReference type="AlphaFoldDB" id="A0A429ZWC6"/>
<evidence type="ECO:0000313" key="4">
    <source>
        <dbReference type="EMBL" id="RST97965.1"/>
    </source>
</evidence>
<dbReference type="NCBIfam" id="TIGR01451">
    <property type="entry name" value="B_ant_repeat"/>
    <property type="match status" value="1"/>
</dbReference>
<protein>
    <recommendedName>
        <fullName evidence="6">DUF11 domain-containing protein</fullName>
    </recommendedName>
</protein>
<keyword evidence="5" id="KW-1185">Reference proteome</keyword>
<comment type="caution">
    <text evidence="4">The sequence shown here is derived from an EMBL/GenBank/DDBJ whole genome shotgun (WGS) entry which is preliminary data.</text>
</comment>
<evidence type="ECO:0000259" key="3">
    <source>
        <dbReference type="Pfam" id="PF06458"/>
    </source>
</evidence>
<dbReference type="RefSeq" id="WP_126778090.1">
    <property type="nucleotide sequence ID" value="NZ_NGJU01000001.1"/>
</dbReference>
<evidence type="ECO:0008006" key="6">
    <source>
        <dbReference type="Google" id="ProtNLM"/>
    </source>
</evidence>
<evidence type="ECO:0000256" key="1">
    <source>
        <dbReference type="ARBA" id="ARBA00022737"/>
    </source>
</evidence>
<name>A0A429ZWC6_9ENTE</name>
<dbReference type="InterPro" id="IPR001434">
    <property type="entry name" value="OmcB-like_DUF11"/>
</dbReference>
<dbReference type="Gene3D" id="3.10.20.320">
    <property type="entry name" value="Putative peptidoglycan bound protein (lpxtg motif)"/>
    <property type="match status" value="1"/>
</dbReference>
<dbReference type="InterPro" id="IPR047589">
    <property type="entry name" value="DUF11_rpt"/>
</dbReference>
<accession>A0A429ZWC6</accession>
<evidence type="ECO:0000313" key="5">
    <source>
        <dbReference type="Proteomes" id="UP000287239"/>
    </source>
</evidence>
<dbReference type="Pfam" id="PF01345">
    <property type="entry name" value="DUF11"/>
    <property type="match status" value="1"/>
</dbReference>
<dbReference type="Proteomes" id="UP000287239">
    <property type="component" value="Unassembled WGS sequence"/>
</dbReference>
<dbReference type="Gene3D" id="2.60.40.740">
    <property type="match status" value="2"/>
</dbReference>